<dbReference type="RefSeq" id="WP_270038560.1">
    <property type="nucleotide sequence ID" value="NZ_JAPDOD010000003.1"/>
</dbReference>
<reference evidence="1" key="1">
    <citation type="submission" date="2022-10" db="EMBL/GenBank/DDBJ databases">
        <title>The WGS of Solirubrobacter ginsenosidimutans DSM 21036.</title>
        <authorList>
            <person name="Jiang Z."/>
        </authorList>
    </citation>
    <scope>NUCLEOTIDE SEQUENCE</scope>
    <source>
        <strain evidence="1">DSM 21036</strain>
    </source>
</reference>
<comment type="caution">
    <text evidence="1">The sequence shown here is derived from an EMBL/GenBank/DDBJ whole genome shotgun (WGS) entry which is preliminary data.</text>
</comment>
<proteinExistence type="predicted"/>
<dbReference type="EMBL" id="JAPDOD010000003">
    <property type="protein sequence ID" value="MDA0159792.1"/>
    <property type="molecule type" value="Genomic_DNA"/>
</dbReference>
<evidence type="ECO:0000313" key="1">
    <source>
        <dbReference type="EMBL" id="MDA0159792.1"/>
    </source>
</evidence>
<evidence type="ECO:0000313" key="2">
    <source>
        <dbReference type="Proteomes" id="UP001149140"/>
    </source>
</evidence>
<dbReference type="AlphaFoldDB" id="A0A9X3MP42"/>
<name>A0A9X3MP42_9ACTN</name>
<accession>A0A9X3MP42</accession>
<dbReference type="Proteomes" id="UP001149140">
    <property type="component" value="Unassembled WGS sequence"/>
</dbReference>
<protein>
    <submittedName>
        <fullName evidence="1">Uncharacterized protein</fullName>
    </submittedName>
</protein>
<keyword evidence="2" id="KW-1185">Reference proteome</keyword>
<sequence>MQVDRIAGVARLAGGVRGLGVCDVLRVELDAVQRPGLLEQLTVRTAALERAGSDPADDAARVREELRVLARVRAGLPSSATEPFTLTGPAGLVLELVGGCLTSAVAAAHARLGEGEPGVPWVAACERELEAAAAWITTSLECQAVEAFCFEPGADPVHAW</sequence>
<organism evidence="1 2">
    <name type="scientific">Solirubrobacter ginsenosidimutans</name>
    <dbReference type="NCBI Taxonomy" id="490573"/>
    <lineage>
        <taxon>Bacteria</taxon>
        <taxon>Bacillati</taxon>
        <taxon>Actinomycetota</taxon>
        <taxon>Thermoleophilia</taxon>
        <taxon>Solirubrobacterales</taxon>
        <taxon>Solirubrobacteraceae</taxon>
        <taxon>Solirubrobacter</taxon>
    </lineage>
</organism>
<gene>
    <name evidence="1" type="ORF">OM076_05930</name>
</gene>